<feature type="transmembrane region" description="Helical" evidence="2">
    <location>
        <begin position="31"/>
        <end position="50"/>
    </location>
</feature>
<gene>
    <name evidence="3" type="ORF">AELLOGFF_01666</name>
</gene>
<keyword evidence="4" id="KW-1185">Reference proteome</keyword>
<feature type="transmembrane region" description="Helical" evidence="2">
    <location>
        <begin position="56"/>
        <end position="78"/>
    </location>
</feature>
<keyword evidence="2" id="KW-0812">Transmembrane</keyword>
<keyword evidence="2" id="KW-1133">Transmembrane helix</keyword>
<dbReference type="NCBIfam" id="NF041247">
    <property type="entry name" value="UsfY"/>
    <property type="match status" value="1"/>
</dbReference>
<sequence length="103" mass="10783">MPDLSQDPVDHVRTTRQHAGESMKNGANAPGLIAVGVALVALSGGLFALGTGRATVGIIGVVIAVIVGASGLGWLAYAHRRVREVERRWQEEHPEEPVGPPTS</sequence>
<evidence type="ECO:0000256" key="2">
    <source>
        <dbReference type="SAM" id="Phobius"/>
    </source>
</evidence>
<proteinExistence type="predicted"/>
<feature type="compositionally biased region" description="Basic and acidic residues" evidence="1">
    <location>
        <begin position="8"/>
        <end position="21"/>
    </location>
</feature>
<dbReference type="OrthoDB" id="4741344at2"/>
<protein>
    <recommendedName>
        <fullName evidence="5">UsfY protein</fullName>
    </recommendedName>
</protein>
<evidence type="ECO:0000256" key="1">
    <source>
        <dbReference type="SAM" id="MobiDB-lite"/>
    </source>
</evidence>
<evidence type="ECO:0000313" key="4">
    <source>
        <dbReference type="Proteomes" id="UP000430146"/>
    </source>
</evidence>
<dbReference type="EMBL" id="CACSIP010000045">
    <property type="protein sequence ID" value="CAA0132211.1"/>
    <property type="molecule type" value="Genomic_DNA"/>
</dbReference>
<keyword evidence="2" id="KW-0472">Membrane</keyword>
<accession>A0A5S9R6G7</accession>
<evidence type="ECO:0000313" key="3">
    <source>
        <dbReference type="EMBL" id="CAA0132211.1"/>
    </source>
</evidence>
<evidence type="ECO:0008006" key="5">
    <source>
        <dbReference type="Google" id="ProtNLM"/>
    </source>
</evidence>
<feature type="region of interest" description="Disordered" evidence="1">
    <location>
        <begin position="1"/>
        <end position="28"/>
    </location>
</feature>
<reference evidence="3 4" key="1">
    <citation type="submission" date="2019-11" db="EMBL/GenBank/DDBJ databases">
        <authorList>
            <person name="Holert J."/>
        </authorList>
    </citation>
    <scope>NUCLEOTIDE SEQUENCE [LARGE SCALE GENOMIC DNA]</scope>
    <source>
        <strain evidence="3">BC8_1</strain>
    </source>
</reference>
<name>A0A5S9R6G7_MYCVN</name>
<dbReference type="InterPro" id="IPR049606">
    <property type="entry name" value="UsfY-like"/>
</dbReference>
<dbReference type="AlphaFoldDB" id="A0A5S9R6G7"/>
<dbReference type="RefSeq" id="WP_159234363.1">
    <property type="nucleotide sequence ID" value="NZ_CACSIP010000045.1"/>
</dbReference>
<dbReference type="Proteomes" id="UP000430146">
    <property type="component" value="Unassembled WGS sequence"/>
</dbReference>
<organism evidence="3 4">
    <name type="scientific">Mycolicibacterium vanbaalenii</name>
    <name type="common">Mycobacterium vanbaalenii</name>
    <dbReference type="NCBI Taxonomy" id="110539"/>
    <lineage>
        <taxon>Bacteria</taxon>
        <taxon>Bacillati</taxon>
        <taxon>Actinomycetota</taxon>
        <taxon>Actinomycetes</taxon>
        <taxon>Mycobacteriales</taxon>
        <taxon>Mycobacteriaceae</taxon>
        <taxon>Mycolicibacterium</taxon>
    </lineage>
</organism>